<proteinExistence type="predicted"/>
<organism evidence="1 2">
    <name type="scientific">Cercocebus atys</name>
    <name type="common">Sooty mangabey</name>
    <name type="synonym">Cercocebus torquatus atys</name>
    <dbReference type="NCBI Taxonomy" id="9531"/>
    <lineage>
        <taxon>Eukaryota</taxon>
        <taxon>Metazoa</taxon>
        <taxon>Chordata</taxon>
        <taxon>Craniata</taxon>
        <taxon>Vertebrata</taxon>
        <taxon>Euteleostomi</taxon>
        <taxon>Mammalia</taxon>
        <taxon>Eutheria</taxon>
        <taxon>Euarchontoglires</taxon>
        <taxon>Primates</taxon>
        <taxon>Haplorrhini</taxon>
        <taxon>Catarrhini</taxon>
        <taxon>Cercopithecidae</taxon>
        <taxon>Cercopithecinae</taxon>
        <taxon>Cercocebus</taxon>
    </lineage>
</organism>
<name>A0A2K5LVB4_CERAT</name>
<sequence length="112" mass="12215">MCEQLVCIFTEAYLKINLRKALGHHNPSTLARAQRPSASHWNAFPRTSKVSNCSGAAETSLLLGVLPTHLKSQASLLSLPFIHISVLLFKLFHVDCGTDGAERNAEGGLLFE</sequence>
<protein>
    <submittedName>
        <fullName evidence="1">Uncharacterized protein</fullName>
    </submittedName>
</protein>
<keyword evidence="2" id="KW-1185">Reference proteome</keyword>
<dbReference type="OMA" id="YTVARTQ"/>
<dbReference type="GeneTree" id="ENSGT00910000147320"/>
<dbReference type="Ensembl" id="ENSCATT00000041036.1">
    <property type="protein sequence ID" value="ENSCATP00000016873.1"/>
    <property type="gene ID" value="ENSCATG00000032351.1"/>
</dbReference>
<dbReference type="Bgee" id="ENSCATG00000032351">
    <property type="expression patterns" value="Expressed in thymus and 12 other cell types or tissues"/>
</dbReference>
<dbReference type="Proteomes" id="UP000233060">
    <property type="component" value="Unassembled WGS sequence"/>
</dbReference>
<accession>A0A2K5LVB4</accession>
<reference evidence="1" key="2">
    <citation type="submission" date="2025-09" db="UniProtKB">
        <authorList>
            <consortium name="Ensembl"/>
        </authorList>
    </citation>
    <scope>IDENTIFICATION</scope>
</reference>
<dbReference type="AlphaFoldDB" id="A0A2K5LVB4"/>
<evidence type="ECO:0000313" key="1">
    <source>
        <dbReference type="Ensembl" id="ENSCATP00000016873.1"/>
    </source>
</evidence>
<reference evidence="1" key="1">
    <citation type="submission" date="2025-08" db="UniProtKB">
        <authorList>
            <consortium name="Ensembl"/>
        </authorList>
    </citation>
    <scope>IDENTIFICATION</scope>
</reference>
<evidence type="ECO:0000313" key="2">
    <source>
        <dbReference type="Proteomes" id="UP000233060"/>
    </source>
</evidence>